<keyword evidence="3" id="KW-1185">Reference proteome</keyword>
<accession>V4KVH4</accession>
<protein>
    <submittedName>
        <fullName evidence="2">Uncharacterized protein</fullName>
    </submittedName>
</protein>
<dbReference type="Gramene" id="ESQ33997">
    <property type="protein sequence ID" value="ESQ33997"/>
    <property type="gene ID" value="EUTSA_v10009280mg"/>
</dbReference>
<dbReference type="AlphaFoldDB" id="V4KVH4"/>
<reference evidence="2 3" key="1">
    <citation type="journal article" date="2013" name="Front. Plant Sci.">
        <title>The Reference Genome of the Halophytic Plant Eutrema salsugineum.</title>
        <authorList>
            <person name="Yang R."/>
            <person name="Jarvis D.E."/>
            <person name="Chen H."/>
            <person name="Beilstein M.A."/>
            <person name="Grimwood J."/>
            <person name="Jenkins J."/>
            <person name="Shu S."/>
            <person name="Prochnik S."/>
            <person name="Xin M."/>
            <person name="Ma C."/>
            <person name="Schmutz J."/>
            <person name="Wing R.A."/>
            <person name="Mitchell-Olds T."/>
            <person name="Schumaker K.S."/>
            <person name="Wang X."/>
        </authorList>
    </citation>
    <scope>NUCLEOTIDE SEQUENCE [LARGE SCALE GENOMIC DNA]</scope>
</reference>
<feature type="transmembrane region" description="Helical" evidence="1">
    <location>
        <begin position="6"/>
        <end position="27"/>
    </location>
</feature>
<proteinExistence type="predicted"/>
<dbReference type="Proteomes" id="UP000030689">
    <property type="component" value="Unassembled WGS sequence"/>
</dbReference>
<evidence type="ECO:0000256" key="1">
    <source>
        <dbReference type="SAM" id="Phobius"/>
    </source>
</evidence>
<dbReference type="EMBL" id="KI517683">
    <property type="protein sequence ID" value="ESQ33997.1"/>
    <property type="molecule type" value="Genomic_DNA"/>
</dbReference>
<keyword evidence="1" id="KW-0472">Membrane</keyword>
<organism evidence="2 3">
    <name type="scientific">Eutrema salsugineum</name>
    <name type="common">Saltwater cress</name>
    <name type="synonym">Sisymbrium salsugineum</name>
    <dbReference type="NCBI Taxonomy" id="72664"/>
    <lineage>
        <taxon>Eukaryota</taxon>
        <taxon>Viridiplantae</taxon>
        <taxon>Streptophyta</taxon>
        <taxon>Embryophyta</taxon>
        <taxon>Tracheophyta</taxon>
        <taxon>Spermatophyta</taxon>
        <taxon>Magnoliopsida</taxon>
        <taxon>eudicotyledons</taxon>
        <taxon>Gunneridae</taxon>
        <taxon>Pentapetalae</taxon>
        <taxon>rosids</taxon>
        <taxon>malvids</taxon>
        <taxon>Brassicales</taxon>
        <taxon>Brassicaceae</taxon>
        <taxon>Eutremeae</taxon>
        <taxon>Eutrema</taxon>
    </lineage>
</organism>
<keyword evidence="1" id="KW-1133">Transmembrane helix</keyword>
<keyword evidence="1" id="KW-0812">Transmembrane</keyword>
<gene>
    <name evidence="2" type="ORF">EUTSA_v10009280mg</name>
</gene>
<feature type="transmembrane region" description="Helical" evidence="1">
    <location>
        <begin position="48"/>
        <end position="66"/>
    </location>
</feature>
<evidence type="ECO:0000313" key="2">
    <source>
        <dbReference type="EMBL" id="ESQ33997.1"/>
    </source>
</evidence>
<evidence type="ECO:0000313" key="3">
    <source>
        <dbReference type="Proteomes" id="UP000030689"/>
    </source>
</evidence>
<sequence length="67" mass="7568">MAYQVFLISFFHLFFVVLVWFSMFLIANPRSIAPDVGWFKLMASPRSGVGWSILMANLVIQLVGLSS</sequence>
<name>V4KVH4_EUTSA</name>
<dbReference type="KEGG" id="eus:EUTSA_v10009280mg"/>